<evidence type="ECO:0000313" key="2">
    <source>
        <dbReference type="Proteomes" id="UP000016620"/>
    </source>
</evidence>
<dbReference type="Proteomes" id="UP000016620">
    <property type="component" value="Unassembled WGS sequence"/>
</dbReference>
<sequence>MEATKFYLVMMWSLASKEALLCPFMPVMTMLKRQKLF</sequence>
<comment type="caution">
    <text evidence="1">The sequence shown here is derived from an EMBL/GenBank/DDBJ whole genome shotgun (WGS) entry which is preliminary data.</text>
</comment>
<protein>
    <submittedName>
        <fullName evidence="1">Uncharacterized protein</fullName>
    </submittedName>
</protein>
<organism evidence="1 2">
    <name type="scientific">Campylobacter concisus UNSWCS</name>
    <dbReference type="NCBI Taxonomy" id="1242968"/>
    <lineage>
        <taxon>Bacteria</taxon>
        <taxon>Pseudomonadati</taxon>
        <taxon>Campylobacterota</taxon>
        <taxon>Epsilonproteobacteria</taxon>
        <taxon>Campylobacterales</taxon>
        <taxon>Campylobacteraceae</taxon>
        <taxon>Campylobacter</taxon>
    </lineage>
</organism>
<dbReference type="AlphaFoldDB" id="U2F9X9"/>
<accession>U2F9X9</accession>
<evidence type="ECO:0000313" key="1">
    <source>
        <dbReference type="EMBL" id="ERJ26800.1"/>
    </source>
</evidence>
<gene>
    <name evidence="1" type="ORF">UNSWCS_1417</name>
</gene>
<dbReference type="EMBL" id="ANNG01000044">
    <property type="protein sequence ID" value="ERJ26800.1"/>
    <property type="molecule type" value="Genomic_DNA"/>
</dbReference>
<reference evidence="1 2" key="1">
    <citation type="journal article" date="2013" name="BMC Genomics">
        <title>Comparative genomics of Campylobacter concisus isolates reveals genetic diversity and provides insights into disease association.</title>
        <authorList>
            <person name="Deshpande N.P."/>
            <person name="Kaakoush N.O."/>
            <person name="Wilkins M.R."/>
            <person name="Mitchell H.M."/>
        </authorList>
    </citation>
    <scope>NUCLEOTIDE SEQUENCE [LARGE SCALE GENOMIC DNA]</scope>
    <source>
        <strain evidence="1 2">UNSWCS</strain>
    </source>
</reference>
<name>U2F9X9_9BACT</name>
<proteinExistence type="predicted"/>